<organism evidence="1 2">
    <name type="scientific">Roseateles oligotrophus</name>
    <dbReference type="NCBI Taxonomy" id="1769250"/>
    <lineage>
        <taxon>Bacteria</taxon>
        <taxon>Pseudomonadati</taxon>
        <taxon>Pseudomonadota</taxon>
        <taxon>Betaproteobacteria</taxon>
        <taxon>Burkholderiales</taxon>
        <taxon>Sphaerotilaceae</taxon>
        <taxon>Roseateles</taxon>
    </lineage>
</organism>
<name>A0A840L8E2_9BURK</name>
<accession>A0A840L8E2</accession>
<gene>
    <name evidence="1" type="ORF">HNP55_001003</name>
</gene>
<dbReference type="AlphaFoldDB" id="A0A840L8E2"/>
<comment type="caution">
    <text evidence="1">The sequence shown here is derived from an EMBL/GenBank/DDBJ whole genome shotgun (WGS) entry which is preliminary data.</text>
</comment>
<keyword evidence="2" id="KW-1185">Reference proteome</keyword>
<dbReference type="Pfam" id="PF05930">
    <property type="entry name" value="Phage_AlpA"/>
    <property type="match status" value="1"/>
</dbReference>
<dbReference type="EMBL" id="JACHLP010000002">
    <property type="protein sequence ID" value="MBB4842488.1"/>
    <property type="molecule type" value="Genomic_DNA"/>
</dbReference>
<dbReference type="InterPro" id="IPR010260">
    <property type="entry name" value="AlpA"/>
</dbReference>
<dbReference type="RefSeq" id="WP_184296841.1">
    <property type="nucleotide sequence ID" value="NZ_JACHLP010000002.1"/>
</dbReference>
<sequence length="79" mass="9132">MHLVTENRPQVQRDRLLRLPQCEALTGLKKSSIYTLMKRGDFPRCVQLTARCVAWPESTVLQWVQNRINKAQQGAEVQP</sequence>
<protein>
    <submittedName>
        <fullName evidence="1">Prophage regulatory protein</fullName>
    </submittedName>
</protein>
<reference evidence="1 2" key="1">
    <citation type="submission" date="2020-08" db="EMBL/GenBank/DDBJ databases">
        <title>Functional genomics of gut bacteria from endangered species of beetles.</title>
        <authorList>
            <person name="Carlos-Shanley C."/>
        </authorList>
    </citation>
    <scope>NUCLEOTIDE SEQUENCE [LARGE SCALE GENOMIC DNA]</scope>
    <source>
        <strain evidence="1 2">S00239</strain>
    </source>
</reference>
<dbReference type="PANTHER" id="PTHR36154">
    <property type="entry name" value="DNA-BINDING TRANSCRIPTIONAL ACTIVATOR ALPA"/>
    <property type="match status" value="1"/>
</dbReference>
<dbReference type="Proteomes" id="UP000562027">
    <property type="component" value="Unassembled WGS sequence"/>
</dbReference>
<evidence type="ECO:0000313" key="2">
    <source>
        <dbReference type="Proteomes" id="UP000562027"/>
    </source>
</evidence>
<evidence type="ECO:0000313" key="1">
    <source>
        <dbReference type="EMBL" id="MBB4842488.1"/>
    </source>
</evidence>
<dbReference type="InterPro" id="IPR052931">
    <property type="entry name" value="Prophage_regulatory_activator"/>
</dbReference>
<dbReference type="PANTHER" id="PTHR36154:SF1">
    <property type="entry name" value="DNA-BINDING TRANSCRIPTIONAL ACTIVATOR ALPA"/>
    <property type="match status" value="1"/>
</dbReference>
<dbReference type="Gene3D" id="1.10.238.160">
    <property type="match status" value="1"/>
</dbReference>
<proteinExistence type="predicted"/>